<evidence type="ECO:0000313" key="3">
    <source>
        <dbReference type="EMBL" id="TYL50276.1"/>
    </source>
</evidence>
<evidence type="ECO:0000256" key="1">
    <source>
        <dbReference type="SAM" id="MobiDB-lite"/>
    </source>
</evidence>
<dbReference type="Proteomes" id="UP000325243">
    <property type="component" value="Unassembled WGS sequence"/>
</dbReference>
<dbReference type="AlphaFoldDB" id="A0A5S4UUP7"/>
<dbReference type="InterPro" id="IPR014729">
    <property type="entry name" value="Rossmann-like_a/b/a_fold"/>
</dbReference>
<feature type="compositionally biased region" description="Low complexity" evidence="1">
    <location>
        <begin position="13"/>
        <end position="24"/>
    </location>
</feature>
<dbReference type="SUPFAM" id="SSF52402">
    <property type="entry name" value="Adenine nucleotide alpha hydrolases-like"/>
    <property type="match status" value="1"/>
</dbReference>
<sequence length="325" mass="33549">MAPPGRLERRLPPGRSGRQSSGGPKARRRDRAGANMGACRPRGPPRRRQQRLEPGGGPMDPTILVGIDGSVASRAAIAWAIARAGDLGAEVFLMNVVDDEWGTISDRDVRELRSDAERLAARELAFARQATDGVPVSAGIDVGAPMLELATSASAYESVVIGSHKTGSFHGHALGARGLQLAAMSPVPVAVVTASAGNGRSGVVVGAGNAPGWIGAVRFAIQEAARLGQPLTVIRSDRDLPFDDRSLSRLTDAAGEASTVDVVLRRSTAPAGQALADASGRAVLTVSGRPTEPGARGFRPLGRTNSELLLNAGGPVVIVPHSTAQ</sequence>
<reference evidence="3 4" key="1">
    <citation type="submission" date="2019-08" db="EMBL/GenBank/DDBJ databases">
        <authorList>
            <person name="Hu J."/>
        </authorList>
    </citation>
    <scope>NUCLEOTIDE SEQUENCE [LARGE SCALE GENOMIC DNA]</scope>
    <source>
        <strain evidence="3 4">NEAU-184</strain>
    </source>
</reference>
<feature type="compositionally biased region" description="Basic and acidic residues" evidence="1">
    <location>
        <begin position="1"/>
        <end position="11"/>
    </location>
</feature>
<protein>
    <submittedName>
        <fullName evidence="3">Universal stress protein</fullName>
    </submittedName>
</protein>
<evidence type="ECO:0000313" key="4">
    <source>
        <dbReference type="Proteomes" id="UP000325243"/>
    </source>
</evidence>
<feature type="domain" description="UspA" evidence="2">
    <location>
        <begin position="62"/>
        <end position="192"/>
    </location>
</feature>
<dbReference type="CDD" id="cd00293">
    <property type="entry name" value="USP-like"/>
    <property type="match status" value="1"/>
</dbReference>
<organism evidence="3 4">
    <name type="scientific">Agromyces mariniharenae</name>
    <dbReference type="NCBI Taxonomy" id="2604423"/>
    <lineage>
        <taxon>Bacteria</taxon>
        <taxon>Bacillati</taxon>
        <taxon>Actinomycetota</taxon>
        <taxon>Actinomycetes</taxon>
        <taxon>Micrococcales</taxon>
        <taxon>Microbacteriaceae</taxon>
        <taxon>Agromyces</taxon>
    </lineage>
</organism>
<evidence type="ECO:0000259" key="2">
    <source>
        <dbReference type="Pfam" id="PF00582"/>
    </source>
</evidence>
<keyword evidence="4" id="KW-1185">Reference proteome</keyword>
<dbReference type="Pfam" id="PF00582">
    <property type="entry name" value="Usp"/>
    <property type="match status" value="1"/>
</dbReference>
<name>A0A5S4UUP7_9MICO</name>
<accession>A0A5S4UUP7</accession>
<feature type="region of interest" description="Disordered" evidence="1">
    <location>
        <begin position="1"/>
        <end position="61"/>
    </location>
</feature>
<dbReference type="EMBL" id="VSSB01000002">
    <property type="protein sequence ID" value="TYL50276.1"/>
    <property type="molecule type" value="Genomic_DNA"/>
</dbReference>
<comment type="caution">
    <text evidence="3">The sequence shown here is derived from an EMBL/GenBank/DDBJ whole genome shotgun (WGS) entry which is preliminary data.</text>
</comment>
<dbReference type="InterPro" id="IPR006016">
    <property type="entry name" value="UspA"/>
</dbReference>
<proteinExistence type="predicted"/>
<gene>
    <name evidence="3" type="ORF">FYC51_13715</name>
</gene>
<dbReference type="Gene3D" id="3.40.50.620">
    <property type="entry name" value="HUPs"/>
    <property type="match status" value="2"/>
</dbReference>